<feature type="domain" description="N-acetyltransferase" evidence="3">
    <location>
        <begin position="10"/>
        <end position="166"/>
    </location>
</feature>
<evidence type="ECO:0000259" key="3">
    <source>
        <dbReference type="PROSITE" id="PS51186"/>
    </source>
</evidence>
<keyword evidence="5" id="KW-1185">Reference proteome</keyword>
<accession>A0A401ZYA7</accession>
<dbReference type="Gene3D" id="3.40.630.30">
    <property type="match status" value="1"/>
</dbReference>
<dbReference type="CDD" id="cd04301">
    <property type="entry name" value="NAT_SF"/>
    <property type="match status" value="1"/>
</dbReference>
<evidence type="ECO:0000313" key="4">
    <source>
        <dbReference type="EMBL" id="GCE11844.1"/>
    </source>
</evidence>
<proteinExistence type="predicted"/>
<dbReference type="EMBL" id="BIFR01000001">
    <property type="protein sequence ID" value="GCE11844.1"/>
    <property type="molecule type" value="Genomic_DNA"/>
</dbReference>
<gene>
    <name evidence="4" type="ORF">KTT_17030</name>
</gene>
<evidence type="ECO:0000313" key="5">
    <source>
        <dbReference type="Proteomes" id="UP000287352"/>
    </source>
</evidence>
<dbReference type="InterPro" id="IPR000182">
    <property type="entry name" value="GNAT_dom"/>
</dbReference>
<dbReference type="Pfam" id="PF00583">
    <property type="entry name" value="Acetyltransf_1"/>
    <property type="match status" value="2"/>
</dbReference>
<dbReference type="SUPFAM" id="SSF55729">
    <property type="entry name" value="Acyl-CoA N-acyltransferases (Nat)"/>
    <property type="match status" value="2"/>
</dbReference>
<dbReference type="GO" id="GO:0016747">
    <property type="term" value="F:acyltransferase activity, transferring groups other than amino-acyl groups"/>
    <property type="evidence" value="ECO:0007669"/>
    <property type="project" value="InterPro"/>
</dbReference>
<evidence type="ECO:0000256" key="2">
    <source>
        <dbReference type="ARBA" id="ARBA00023315"/>
    </source>
</evidence>
<dbReference type="InterPro" id="IPR016181">
    <property type="entry name" value="Acyl_CoA_acyltransferase"/>
</dbReference>
<protein>
    <submittedName>
        <fullName evidence="4">Putative acetyltransferase, GNAT</fullName>
    </submittedName>
</protein>
<organism evidence="4 5">
    <name type="scientific">Tengunoibacter tsumagoiensis</name>
    <dbReference type="NCBI Taxonomy" id="2014871"/>
    <lineage>
        <taxon>Bacteria</taxon>
        <taxon>Bacillati</taxon>
        <taxon>Chloroflexota</taxon>
        <taxon>Ktedonobacteria</taxon>
        <taxon>Ktedonobacterales</taxon>
        <taxon>Dictyobacteraceae</taxon>
        <taxon>Tengunoibacter</taxon>
    </lineage>
</organism>
<keyword evidence="1 4" id="KW-0808">Transferase</keyword>
<dbReference type="PANTHER" id="PTHR43877">
    <property type="entry name" value="AMINOALKYLPHOSPHONATE N-ACETYLTRANSFERASE-RELATED-RELATED"/>
    <property type="match status" value="1"/>
</dbReference>
<comment type="caution">
    <text evidence="4">The sequence shown here is derived from an EMBL/GenBank/DDBJ whole genome shotgun (WGS) entry which is preliminary data.</text>
</comment>
<feature type="domain" description="N-acetyltransferase" evidence="3">
    <location>
        <begin position="172"/>
        <end position="322"/>
    </location>
</feature>
<dbReference type="InterPro" id="IPR050832">
    <property type="entry name" value="Bact_Acetyltransf"/>
</dbReference>
<dbReference type="PANTHER" id="PTHR43877:SF1">
    <property type="entry name" value="ACETYLTRANSFERASE"/>
    <property type="match status" value="1"/>
</dbReference>
<evidence type="ECO:0000256" key="1">
    <source>
        <dbReference type="ARBA" id="ARBA00022679"/>
    </source>
</evidence>
<keyword evidence="2" id="KW-0012">Acyltransferase</keyword>
<name>A0A401ZYA7_9CHLR</name>
<sequence length="328" mass="37994">MQRVTYPQDLMVRPAGVADLPAIVELVRFCEAEFDGQAETTLESMQALWSRSDFDPETETWAVSESTGKLVAYARIEHRKHAILFFHCYVSPSYRWQGIEEHLLEHSEQRAQAYIREADPEVRVSLIAGCSDHDHDSMAFFEHQGFLHVRSFWRMNIELHEAPPQAQWAEGLHVQRMQPGMERAVYEADEEIFRDHWGHLPATYEEWSNHSLPQPGVDSSFWFLAMAGDEIAGIALCKDGKENGGWVRVLGVRRPWRRNKVGLSLLHHAFEEFYRRGIKQVYLSVDALSLTDATHLYTRAGMHVDRQIHRYEKELRAGKELRILTLNV</sequence>
<dbReference type="PROSITE" id="PS51186">
    <property type="entry name" value="GNAT"/>
    <property type="match status" value="2"/>
</dbReference>
<dbReference type="AlphaFoldDB" id="A0A401ZYA7"/>
<dbReference type="Proteomes" id="UP000287352">
    <property type="component" value="Unassembled WGS sequence"/>
</dbReference>
<reference evidence="5" key="1">
    <citation type="submission" date="2018-12" db="EMBL/GenBank/DDBJ databases">
        <title>Tengunoibacter tsumagoiensis gen. nov., sp. nov., Dictyobacter kobayashii sp. nov., D. alpinus sp. nov., and D. joshuensis sp. nov. and description of Dictyobacteraceae fam. nov. within the order Ktedonobacterales isolated from Tengu-no-mugimeshi.</title>
        <authorList>
            <person name="Wang C.M."/>
            <person name="Zheng Y."/>
            <person name="Sakai Y."/>
            <person name="Toyoda A."/>
            <person name="Minakuchi Y."/>
            <person name="Abe K."/>
            <person name="Yokota A."/>
            <person name="Yabe S."/>
        </authorList>
    </citation>
    <scope>NUCLEOTIDE SEQUENCE [LARGE SCALE GENOMIC DNA]</scope>
    <source>
        <strain evidence="5">Uno3</strain>
    </source>
</reference>
<dbReference type="RefSeq" id="WP_161975355.1">
    <property type="nucleotide sequence ID" value="NZ_BIFR01000001.1"/>
</dbReference>